<evidence type="ECO:0000313" key="4">
    <source>
        <dbReference type="Proteomes" id="UP000285112"/>
    </source>
</evidence>
<sequence length="107" mass="11523">MAVDHHRVGPGLLAALAGIPDPRQPRGVRHPIMAILAPAVCAVLAGACSFTAIGEWVADDSRQVRDALGLDTDTVGARYSVMGVDQGCQKTDRVRHDRRSRRCDSYT</sequence>
<name>A0A419IB22_9PSEU</name>
<gene>
    <name evidence="3" type="ORF">D5S19_02280</name>
</gene>
<feature type="domain" description="H repeat-associated protein N-terminal" evidence="2">
    <location>
        <begin position="14"/>
        <end position="71"/>
    </location>
</feature>
<protein>
    <submittedName>
        <fullName evidence="3">Transposase family protein</fullName>
    </submittedName>
</protein>
<dbReference type="EMBL" id="QZFV01000021">
    <property type="protein sequence ID" value="RJQ91308.1"/>
    <property type="molecule type" value="Genomic_DNA"/>
</dbReference>
<organism evidence="3 4">
    <name type="scientific">Amycolatopsis panacis</name>
    <dbReference type="NCBI Taxonomy" id="2340917"/>
    <lineage>
        <taxon>Bacteria</taxon>
        <taxon>Bacillati</taxon>
        <taxon>Actinomycetota</taxon>
        <taxon>Actinomycetes</taxon>
        <taxon>Pseudonocardiales</taxon>
        <taxon>Pseudonocardiaceae</taxon>
        <taxon>Amycolatopsis</taxon>
    </lineage>
</organism>
<dbReference type="Pfam" id="PF13808">
    <property type="entry name" value="DDE_Tnp_1_assoc"/>
    <property type="match status" value="1"/>
</dbReference>
<dbReference type="RefSeq" id="WP_120021650.1">
    <property type="nucleotide sequence ID" value="NZ_QZFV01000021.1"/>
</dbReference>
<reference evidence="3 4" key="1">
    <citation type="submission" date="2018-09" db="EMBL/GenBank/DDBJ databases">
        <title>YIM PH 21725 draft genome.</title>
        <authorList>
            <person name="Miao C."/>
        </authorList>
    </citation>
    <scope>NUCLEOTIDE SEQUENCE [LARGE SCALE GENOMIC DNA]</scope>
    <source>
        <strain evidence="4">YIM PH21725</strain>
    </source>
</reference>
<feature type="transmembrane region" description="Helical" evidence="1">
    <location>
        <begin position="32"/>
        <end position="53"/>
    </location>
</feature>
<evidence type="ECO:0000259" key="2">
    <source>
        <dbReference type="Pfam" id="PF13808"/>
    </source>
</evidence>
<dbReference type="AlphaFoldDB" id="A0A419IB22"/>
<dbReference type="Proteomes" id="UP000285112">
    <property type="component" value="Unassembled WGS sequence"/>
</dbReference>
<keyword evidence="4" id="KW-1185">Reference proteome</keyword>
<proteinExistence type="predicted"/>
<dbReference type="InterPro" id="IPR032806">
    <property type="entry name" value="YbfD_N"/>
</dbReference>
<keyword evidence="1" id="KW-1133">Transmembrane helix</keyword>
<keyword evidence="1" id="KW-0472">Membrane</keyword>
<evidence type="ECO:0000256" key="1">
    <source>
        <dbReference type="SAM" id="Phobius"/>
    </source>
</evidence>
<evidence type="ECO:0000313" key="3">
    <source>
        <dbReference type="EMBL" id="RJQ91308.1"/>
    </source>
</evidence>
<accession>A0A419IB22</accession>
<keyword evidence="1" id="KW-0812">Transmembrane</keyword>
<comment type="caution">
    <text evidence="3">The sequence shown here is derived from an EMBL/GenBank/DDBJ whole genome shotgun (WGS) entry which is preliminary data.</text>
</comment>